<proteinExistence type="predicted"/>
<dbReference type="AlphaFoldDB" id="A0A433B9G1"/>
<accession>A0A433B9G1</accession>
<reference evidence="2 3" key="1">
    <citation type="journal article" date="2018" name="New Phytol.">
        <title>Phylogenomics of Endogonaceae and evolution of mycorrhizas within Mucoromycota.</title>
        <authorList>
            <person name="Chang Y."/>
            <person name="Desiro A."/>
            <person name="Na H."/>
            <person name="Sandor L."/>
            <person name="Lipzen A."/>
            <person name="Clum A."/>
            <person name="Barry K."/>
            <person name="Grigoriev I.V."/>
            <person name="Martin F.M."/>
            <person name="Stajich J.E."/>
            <person name="Smith M.E."/>
            <person name="Bonito G."/>
            <person name="Spatafora J.W."/>
        </authorList>
    </citation>
    <scope>NUCLEOTIDE SEQUENCE [LARGE SCALE GENOMIC DNA]</scope>
    <source>
        <strain evidence="2 3">GMNB39</strain>
    </source>
</reference>
<comment type="caution">
    <text evidence="2">The sequence shown here is derived from an EMBL/GenBank/DDBJ whole genome shotgun (WGS) entry which is preliminary data.</text>
</comment>
<evidence type="ECO:0000313" key="3">
    <source>
        <dbReference type="Proteomes" id="UP000268093"/>
    </source>
</evidence>
<name>A0A433B9G1_9FUNG</name>
<dbReference type="Proteomes" id="UP000268093">
    <property type="component" value="Unassembled WGS sequence"/>
</dbReference>
<feature type="region of interest" description="Disordered" evidence="1">
    <location>
        <begin position="27"/>
        <end position="100"/>
    </location>
</feature>
<sequence length="151" mass="16638">MPTRTEPVSILLGADPDPTSLPICGSCSLSATPRPPPHGLHPQHGRLHLGHGLVPKVRDGRPGHPVPRRWGLRRDDRRAPPDRGETGRKGDGAGVEGGYKDWRVSRRKNDGRKEFVCDMNLCKMRGVVICQVTSAEFLFLLQLACSPLRLL</sequence>
<dbReference type="EMBL" id="RBNI01015593">
    <property type="protein sequence ID" value="RUP14247.1"/>
    <property type="molecule type" value="Genomic_DNA"/>
</dbReference>
<keyword evidence="3" id="KW-1185">Reference proteome</keyword>
<evidence type="ECO:0000313" key="2">
    <source>
        <dbReference type="EMBL" id="RUP14247.1"/>
    </source>
</evidence>
<organism evidence="2 3">
    <name type="scientific">Jimgerdemannia flammicorona</name>
    <dbReference type="NCBI Taxonomy" id="994334"/>
    <lineage>
        <taxon>Eukaryota</taxon>
        <taxon>Fungi</taxon>
        <taxon>Fungi incertae sedis</taxon>
        <taxon>Mucoromycota</taxon>
        <taxon>Mucoromycotina</taxon>
        <taxon>Endogonomycetes</taxon>
        <taxon>Endogonales</taxon>
        <taxon>Endogonaceae</taxon>
        <taxon>Jimgerdemannia</taxon>
    </lineage>
</organism>
<evidence type="ECO:0000256" key="1">
    <source>
        <dbReference type="SAM" id="MobiDB-lite"/>
    </source>
</evidence>
<feature type="compositionally biased region" description="Basic and acidic residues" evidence="1">
    <location>
        <begin position="72"/>
        <end position="91"/>
    </location>
</feature>
<gene>
    <name evidence="2" type="ORF">BC936DRAFT_139681</name>
</gene>
<protein>
    <submittedName>
        <fullName evidence="2">Uncharacterized protein</fullName>
    </submittedName>
</protein>